<reference evidence="3" key="1">
    <citation type="journal article" date="2017" name="Front. Plant Sci.">
        <title>Climate Clever Clovers: New Paradigm to Reduce the Environmental Footprint of Ruminants by Breeding Low Methanogenic Forages Utilizing Haplotype Variation.</title>
        <authorList>
            <person name="Kaur P."/>
            <person name="Appels R."/>
            <person name="Bayer P.E."/>
            <person name="Keeble-Gagnere G."/>
            <person name="Wang J."/>
            <person name="Hirakawa H."/>
            <person name="Shirasawa K."/>
            <person name="Vercoe P."/>
            <person name="Stefanova K."/>
            <person name="Durmic Z."/>
            <person name="Nichols P."/>
            <person name="Revell C."/>
            <person name="Isobe S.N."/>
            <person name="Edwards D."/>
            <person name="Erskine W."/>
        </authorList>
    </citation>
    <scope>NUCLEOTIDE SEQUENCE [LARGE SCALE GENOMIC DNA]</scope>
    <source>
        <strain evidence="3">cv. Daliak</strain>
    </source>
</reference>
<evidence type="ECO:0000313" key="2">
    <source>
        <dbReference type="EMBL" id="GAU38447.1"/>
    </source>
</evidence>
<keyword evidence="1" id="KW-0812">Transmembrane</keyword>
<name>A0A2Z6P7M0_TRISU</name>
<evidence type="ECO:0000256" key="1">
    <source>
        <dbReference type="SAM" id="Phobius"/>
    </source>
</evidence>
<accession>A0A2Z6P7M0</accession>
<feature type="transmembrane region" description="Helical" evidence="1">
    <location>
        <begin position="76"/>
        <end position="95"/>
    </location>
</feature>
<keyword evidence="3" id="KW-1185">Reference proteome</keyword>
<proteinExistence type="predicted"/>
<gene>
    <name evidence="2" type="ORF">TSUD_151700</name>
</gene>
<dbReference type="AlphaFoldDB" id="A0A2Z6P7M0"/>
<keyword evidence="1" id="KW-1133">Transmembrane helix</keyword>
<keyword evidence="1" id="KW-0472">Membrane</keyword>
<dbReference type="Proteomes" id="UP000242715">
    <property type="component" value="Unassembled WGS sequence"/>
</dbReference>
<dbReference type="EMBL" id="DF973716">
    <property type="protein sequence ID" value="GAU38447.1"/>
    <property type="molecule type" value="Genomic_DNA"/>
</dbReference>
<protein>
    <submittedName>
        <fullName evidence="2">Uncharacterized protein</fullName>
    </submittedName>
</protein>
<evidence type="ECO:0000313" key="3">
    <source>
        <dbReference type="Proteomes" id="UP000242715"/>
    </source>
</evidence>
<sequence>MAEYLKITKEDRWEQMITRKDAAFGKIMAKLEILLQHYNCSPRSFHCATNSLNNIPTSEPMDVNLLVQDEIHSSAISLWVVLCLLVMLLKACYWVHKAWHLLCKIIVQSQ</sequence>
<organism evidence="2 3">
    <name type="scientific">Trifolium subterraneum</name>
    <name type="common">Subterranean clover</name>
    <dbReference type="NCBI Taxonomy" id="3900"/>
    <lineage>
        <taxon>Eukaryota</taxon>
        <taxon>Viridiplantae</taxon>
        <taxon>Streptophyta</taxon>
        <taxon>Embryophyta</taxon>
        <taxon>Tracheophyta</taxon>
        <taxon>Spermatophyta</taxon>
        <taxon>Magnoliopsida</taxon>
        <taxon>eudicotyledons</taxon>
        <taxon>Gunneridae</taxon>
        <taxon>Pentapetalae</taxon>
        <taxon>rosids</taxon>
        <taxon>fabids</taxon>
        <taxon>Fabales</taxon>
        <taxon>Fabaceae</taxon>
        <taxon>Papilionoideae</taxon>
        <taxon>50 kb inversion clade</taxon>
        <taxon>NPAAA clade</taxon>
        <taxon>Hologalegina</taxon>
        <taxon>IRL clade</taxon>
        <taxon>Trifolieae</taxon>
        <taxon>Trifolium</taxon>
    </lineage>
</organism>